<keyword evidence="2" id="KW-1185">Reference proteome</keyword>
<protein>
    <submittedName>
        <fullName evidence="1">Uncharacterized protein</fullName>
    </submittedName>
</protein>
<proteinExistence type="predicted"/>
<feature type="non-terminal residue" evidence="1">
    <location>
        <position position="1"/>
    </location>
</feature>
<organism evidence="1 2">
    <name type="scientific">Trypanosoma theileri</name>
    <dbReference type="NCBI Taxonomy" id="67003"/>
    <lineage>
        <taxon>Eukaryota</taxon>
        <taxon>Discoba</taxon>
        <taxon>Euglenozoa</taxon>
        <taxon>Kinetoplastea</taxon>
        <taxon>Metakinetoplastina</taxon>
        <taxon>Trypanosomatida</taxon>
        <taxon>Trypanosomatidae</taxon>
        <taxon>Trypanosoma</taxon>
    </lineage>
</organism>
<dbReference type="AlphaFoldDB" id="A0A1X0NDE5"/>
<dbReference type="VEuPathDB" id="TriTrypDB:TM35_001371000"/>
<dbReference type="RefSeq" id="XP_028876830.1">
    <property type="nucleotide sequence ID" value="XM_029031872.1"/>
</dbReference>
<name>A0A1X0NDE5_9TRYP</name>
<accession>A0A1X0NDE5</accession>
<comment type="caution">
    <text evidence="1">The sequence shown here is derived from an EMBL/GenBank/DDBJ whole genome shotgun (WGS) entry which is preliminary data.</text>
</comment>
<reference evidence="1 2" key="1">
    <citation type="submission" date="2017-03" db="EMBL/GenBank/DDBJ databases">
        <title>An alternative strategy for trypanosome survival in the mammalian bloodstream revealed through genome and transcriptome analysis of the ubiquitous bovine parasite Trypanosoma (Megatrypanum) theileri.</title>
        <authorList>
            <person name="Kelly S."/>
            <person name="Ivens A."/>
            <person name="Mott A."/>
            <person name="O'Neill E."/>
            <person name="Emms D."/>
            <person name="Macleod O."/>
            <person name="Voorheis P."/>
            <person name="Matthews J."/>
            <person name="Matthews K."/>
            <person name="Carrington M."/>
        </authorList>
    </citation>
    <scope>NUCLEOTIDE SEQUENCE [LARGE SCALE GENOMIC DNA]</scope>
    <source>
        <strain evidence="1">Edinburgh</strain>
    </source>
</reference>
<dbReference type="Proteomes" id="UP000192257">
    <property type="component" value="Unassembled WGS sequence"/>
</dbReference>
<dbReference type="EMBL" id="NBCO01000137">
    <property type="protein sequence ID" value="ORC80949.1"/>
    <property type="molecule type" value="Genomic_DNA"/>
</dbReference>
<sequence>LTHHHSGICLYHREGLTLMFFVHGAACHRVKGAVAWPHHVTRGTGKGHLCGIPFKPIFASVEVGKQEFSTIPNPTHFISETPQGASPHLSLFLLRTRR</sequence>
<gene>
    <name evidence="1" type="ORF">TM35_001371000</name>
</gene>
<dbReference type="GeneID" id="39991652"/>
<evidence type="ECO:0000313" key="2">
    <source>
        <dbReference type="Proteomes" id="UP000192257"/>
    </source>
</evidence>
<evidence type="ECO:0000313" key="1">
    <source>
        <dbReference type="EMBL" id="ORC80949.1"/>
    </source>
</evidence>